<proteinExistence type="predicted"/>
<feature type="domain" description="Phage tail collar" evidence="1">
    <location>
        <begin position="1"/>
        <end position="54"/>
    </location>
</feature>
<dbReference type="SUPFAM" id="SSF88874">
    <property type="entry name" value="Receptor-binding domain of short tail fibre protein gp12"/>
    <property type="match status" value="1"/>
</dbReference>
<organism evidence="2 3">
    <name type="scientific">Hymenobacter gummosus</name>
    <dbReference type="NCBI Taxonomy" id="1776032"/>
    <lineage>
        <taxon>Bacteria</taxon>
        <taxon>Pseudomonadati</taxon>
        <taxon>Bacteroidota</taxon>
        <taxon>Cytophagia</taxon>
        <taxon>Cytophagales</taxon>
        <taxon>Hymenobacteraceae</taxon>
        <taxon>Hymenobacter</taxon>
    </lineage>
</organism>
<evidence type="ECO:0000313" key="3">
    <source>
        <dbReference type="Proteomes" id="UP000282184"/>
    </source>
</evidence>
<dbReference type="Proteomes" id="UP000282184">
    <property type="component" value="Unassembled WGS sequence"/>
</dbReference>
<accession>A0A431U150</accession>
<reference evidence="2 3" key="1">
    <citation type="submission" date="2018-12" db="EMBL/GenBank/DDBJ databases">
        <title>Hymenobacter gummosus sp. nov., isolated from a spring.</title>
        <authorList>
            <person name="Nie L."/>
        </authorList>
    </citation>
    <scope>NUCLEOTIDE SEQUENCE [LARGE SCALE GENOMIC DNA]</scope>
    <source>
        <strain evidence="2 3">KCTC 52166</strain>
    </source>
</reference>
<evidence type="ECO:0000259" key="1">
    <source>
        <dbReference type="Pfam" id="PF07484"/>
    </source>
</evidence>
<evidence type="ECO:0000313" key="2">
    <source>
        <dbReference type="EMBL" id="RTQ48626.1"/>
    </source>
</evidence>
<dbReference type="Pfam" id="PF07484">
    <property type="entry name" value="Collar"/>
    <property type="match status" value="1"/>
</dbReference>
<name>A0A431U150_9BACT</name>
<keyword evidence="3" id="KW-1185">Reference proteome</keyword>
<dbReference type="EMBL" id="RXOF01000009">
    <property type="protein sequence ID" value="RTQ48626.1"/>
    <property type="molecule type" value="Genomic_DNA"/>
</dbReference>
<dbReference type="InterPro" id="IPR037053">
    <property type="entry name" value="Phage_tail_collar_dom_sf"/>
</dbReference>
<gene>
    <name evidence="2" type="ORF">EJV47_16015</name>
</gene>
<protein>
    <submittedName>
        <fullName evidence="2">Phage tail protein</fullName>
    </submittedName>
</protein>
<dbReference type="Gene3D" id="3.90.1340.10">
    <property type="entry name" value="Phage tail collar domain"/>
    <property type="match status" value="1"/>
</dbReference>
<dbReference type="InterPro" id="IPR011083">
    <property type="entry name" value="Phage_tail_collar_dom"/>
</dbReference>
<comment type="caution">
    <text evidence="2">The sequence shown here is derived from an EMBL/GenBank/DDBJ whole genome shotgun (WGS) entry which is preliminary data.</text>
</comment>
<dbReference type="OrthoDB" id="9810174at2"/>
<dbReference type="AlphaFoldDB" id="A0A431U150"/>
<sequence>MMISWGFAPRGWAFCNGQQLPINQNQALFALLGTTYGGNGQTTFALPDLRGRIPVSDGIGFNLGQTGGTASHTLSLSEIVPHIHGIKSSTDIGNQQVSGTTSPVAHHYLADSGGGAPQYNGSPNTTLATVGAGGATVNVSTSVGGSQAHLNLQPFLAINFVIALQGVFPSR</sequence>